<proteinExistence type="inferred from homology"/>
<evidence type="ECO:0000313" key="17">
    <source>
        <dbReference type="Proteomes" id="UP000596035"/>
    </source>
</evidence>
<evidence type="ECO:0000256" key="4">
    <source>
        <dbReference type="ARBA" id="ARBA00020268"/>
    </source>
</evidence>
<evidence type="ECO:0000313" key="15">
    <source>
        <dbReference type="EMBL" id="QQR29837.1"/>
    </source>
</evidence>
<dbReference type="EMBL" id="CP065321">
    <property type="protein sequence ID" value="QQR29837.1"/>
    <property type="molecule type" value="Genomic_DNA"/>
</dbReference>
<keyword evidence="11 13" id="KW-0472">Membrane</keyword>
<dbReference type="InterPro" id="IPR050222">
    <property type="entry name" value="MATE_MdtK"/>
</dbReference>
<keyword evidence="9 13" id="KW-1133">Transmembrane helix</keyword>
<keyword evidence="8 13" id="KW-0812">Transmembrane</keyword>
<dbReference type="NCBIfam" id="TIGR00797">
    <property type="entry name" value="matE"/>
    <property type="match status" value="1"/>
</dbReference>
<dbReference type="Proteomes" id="UP000196710">
    <property type="component" value="Chromosome"/>
</dbReference>
<feature type="transmembrane region" description="Helical" evidence="13">
    <location>
        <begin position="364"/>
        <end position="384"/>
    </location>
</feature>
<keyword evidence="16" id="KW-1185">Reference proteome</keyword>
<feature type="transmembrane region" description="Helical" evidence="13">
    <location>
        <begin position="423"/>
        <end position="442"/>
    </location>
</feature>
<dbReference type="InterPro" id="IPR048279">
    <property type="entry name" value="MdtK-like"/>
</dbReference>
<gene>
    <name evidence="14" type="ORF">ADH66_07710</name>
    <name evidence="15" type="ORF">I5Q82_17760</name>
</gene>
<dbReference type="GO" id="GO:0006811">
    <property type="term" value="P:monoatomic ion transport"/>
    <property type="evidence" value="ECO:0007669"/>
    <property type="project" value="UniProtKB-KW"/>
</dbReference>
<dbReference type="RefSeq" id="WP_066533813.1">
    <property type="nucleotide sequence ID" value="NZ_CP021422.1"/>
</dbReference>
<feature type="transmembrane region" description="Helical" evidence="13">
    <location>
        <begin position="202"/>
        <end position="224"/>
    </location>
</feature>
<feature type="transmembrane region" description="Helical" evidence="13">
    <location>
        <begin position="61"/>
        <end position="82"/>
    </location>
</feature>
<evidence type="ECO:0000256" key="10">
    <source>
        <dbReference type="ARBA" id="ARBA00023065"/>
    </source>
</evidence>
<evidence type="ECO:0000256" key="6">
    <source>
        <dbReference type="ARBA" id="ARBA00022449"/>
    </source>
</evidence>
<dbReference type="PIRSF" id="PIRSF006603">
    <property type="entry name" value="DinF"/>
    <property type="match status" value="1"/>
</dbReference>
<dbReference type="GO" id="GO:0015297">
    <property type="term" value="F:antiporter activity"/>
    <property type="evidence" value="ECO:0007669"/>
    <property type="project" value="UniProtKB-KW"/>
</dbReference>
<reference evidence="15 17" key="3">
    <citation type="submission" date="2020-11" db="EMBL/GenBank/DDBJ databases">
        <title>Closed and high quality bacterial genomes of the OMM12 community.</title>
        <authorList>
            <person name="Marbouty M."/>
            <person name="Lamy-Besnier Q."/>
            <person name="Debarbieux L."/>
            <person name="Koszul R."/>
        </authorList>
    </citation>
    <scope>NUCLEOTIDE SEQUENCE [LARGE SCALE GENOMIC DNA]</scope>
    <source>
        <strain evidence="15 17">KB18</strain>
    </source>
</reference>
<evidence type="ECO:0000256" key="1">
    <source>
        <dbReference type="ARBA" id="ARBA00003408"/>
    </source>
</evidence>
<dbReference type="Pfam" id="PF01554">
    <property type="entry name" value="MatE"/>
    <property type="match status" value="2"/>
</dbReference>
<evidence type="ECO:0000256" key="12">
    <source>
        <dbReference type="ARBA" id="ARBA00031636"/>
    </source>
</evidence>
<dbReference type="AlphaFoldDB" id="A0A1Z2XQ69"/>
<dbReference type="GO" id="GO:0042910">
    <property type="term" value="F:xenobiotic transmembrane transporter activity"/>
    <property type="evidence" value="ECO:0007669"/>
    <property type="project" value="InterPro"/>
</dbReference>
<feature type="transmembrane region" description="Helical" evidence="13">
    <location>
        <begin position="270"/>
        <end position="289"/>
    </location>
</feature>
<evidence type="ECO:0000313" key="14">
    <source>
        <dbReference type="EMBL" id="ASB40554.1"/>
    </source>
</evidence>
<feature type="transmembrane region" description="Helical" evidence="13">
    <location>
        <begin position="102"/>
        <end position="121"/>
    </location>
</feature>
<dbReference type="EMBL" id="CP021422">
    <property type="protein sequence ID" value="ASB40554.1"/>
    <property type="molecule type" value="Genomic_DNA"/>
</dbReference>
<feature type="transmembrane region" description="Helical" evidence="13">
    <location>
        <begin position="20"/>
        <end position="41"/>
    </location>
</feature>
<evidence type="ECO:0000256" key="8">
    <source>
        <dbReference type="ARBA" id="ARBA00022692"/>
    </source>
</evidence>
<evidence type="ECO:0000256" key="7">
    <source>
        <dbReference type="ARBA" id="ARBA00022475"/>
    </source>
</evidence>
<organism evidence="15 17">
    <name type="scientific">Acutalibacter muris</name>
    <dbReference type="NCBI Taxonomy" id="1796620"/>
    <lineage>
        <taxon>Bacteria</taxon>
        <taxon>Bacillati</taxon>
        <taxon>Bacillota</taxon>
        <taxon>Clostridia</taxon>
        <taxon>Eubacteriales</taxon>
        <taxon>Acutalibacteraceae</taxon>
        <taxon>Acutalibacter</taxon>
    </lineage>
</organism>
<keyword evidence="10" id="KW-0406">Ion transport</keyword>
<sequence length="450" mass="48799">MNQPSAAKENPMGYAPMAKLILTTGIPLMLSLLINSLYNFVDSVFVSRVSEDALTALSLAAPIQTLVSALGLGNAVGLNAVISKALGERRPEKVRRAADAAIFIALCSWGVIVVMCLALVGPYFEWQSGGNEAIAKYGRDYLTICMLFSFGQMGQWVFDRYVIASGRSSLFLFTLSAASVTNLILDPIFIFGYFGLPRMETMGAAIATVIGQCMGMLAGIFINRRWNPEISFGFTLRPDFGSVKAILKVGVPSTLVQVLTSFVSMVMNTILLGFSSTAVAVYGVCIRIFGISTVGVHGIDNGLIPIVAYNYGAGKKERISQAVKWAMIYSALFFLLFFAVLEIAPALVLQIFETSEHMRQIAVPALRILTVSWLASIPSLVLAASFQGFSLGTYSMVLTMTRQAILPVAFALLLQFFGNLNLIWLGFILAELAGIPLALVLWKKAWRGVF</sequence>
<dbReference type="Proteomes" id="UP000596035">
    <property type="component" value="Chromosome"/>
</dbReference>
<protein>
    <recommendedName>
        <fullName evidence="4">Probable multidrug resistance protein NorM</fullName>
    </recommendedName>
    <alternativeName>
        <fullName evidence="12">Multidrug-efflux transporter</fullName>
    </alternativeName>
</protein>
<evidence type="ECO:0000256" key="9">
    <source>
        <dbReference type="ARBA" id="ARBA00022989"/>
    </source>
</evidence>
<feature type="transmembrane region" description="Helical" evidence="13">
    <location>
        <begin position="170"/>
        <end position="196"/>
    </location>
</feature>
<evidence type="ECO:0000256" key="2">
    <source>
        <dbReference type="ARBA" id="ARBA00004651"/>
    </source>
</evidence>
<dbReference type="PANTHER" id="PTHR43298:SF2">
    <property type="entry name" value="FMN_FAD EXPORTER YEEO-RELATED"/>
    <property type="match status" value="1"/>
</dbReference>
<evidence type="ECO:0000256" key="13">
    <source>
        <dbReference type="SAM" id="Phobius"/>
    </source>
</evidence>
<reference evidence="16" key="2">
    <citation type="submission" date="2017-05" db="EMBL/GenBank/DDBJ databases">
        <title>Improved OligoMM genomes.</title>
        <authorList>
            <person name="Garzetti D."/>
        </authorList>
    </citation>
    <scope>NUCLEOTIDE SEQUENCE [LARGE SCALE GENOMIC DNA]</scope>
    <source>
        <strain evidence="16">KB18</strain>
    </source>
</reference>
<feature type="transmembrane region" description="Helical" evidence="13">
    <location>
        <begin position="141"/>
        <end position="158"/>
    </location>
</feature>
<evidence type="ECO:0000313" key="16">
    <source>
        <dbReference type="Proteomes" id="UP000196710"/>
    </source>
</evidence>
<keyword evidence="7" id="KW-1003">Cell membrane</keyword>
<feature type="transmembrane region" description="Helical" evidence="13">
    <location>
        <begin position="325"/>
        <end position="352"/>
    </location>
</feature>
<accession>A0A1Z2XQ69</accession>
<reference evidence="14" key="1">
    <citation type="journal article" date="2017" name="Genome Announc.">
        <title>High-Quality Whole-Genome Sequences of the Oligo-Mouse-Microbiota Bacterial Community.</title>
        <authorList>
            <person name="Garzetti D."/>
            <person name="Brugiroux S."/>
            <person name="Bunk B."/>
            <person name="Pukall R."/>
            <person name="McCoy K.D."/>
            <person name="Macpherson A.J."/>
            <person name="Stecher B."/>
        </authorList>
    </citation>
    <scope>NUCLEOTIDE SEQUENCE</scope>
    <source>
        <strain evidence="14">KB18</strain>
    </source>
</reference>
<evidence type="ECO:0000256" key="5">
    <source>
        <dbReference type="ARBA" id="ARBA00022448"/>
    </source>
</evidence>
<dbReference type="InterPro" id="IPR002528">
    <property type="entry name" value="MATE_fam"/>
</dbReference>
<dbReference type="GO" id="GO:0005886">
    <property type="term" value="C:plasma membrane"/>
    <property type="evidence" value="ECO:0007669"/>
    <property type="project" value="UniProtKB-SubCell"/>
</dbReference>
<keyword evidence="5" id="KW-0813">Transport</keyword>
<keyword evidence="6" id="KW-0050">Antiport</keyword>
<comment type="function">
    <text evidence="1">Multidrug efflux pump.</text>
</comment>
<comment type="subcellular location">
    <subcellularLocation>
        <location evidence="2">Cell membrane</location>
        <topology evidence="2">Multi-pass membrane protein</topology>
    </subcellularLocation>
</comment>
<evidence type="ECO:0000256" key="3">
    <source>
        <dbReference type="ARBA" id="ARBA00010199"/>
    </source>
</evidence>
<comment type="similarity">
    <text evidence="3">Belongs to the multi antimicrobial extrusion (MATE) (TC 2.A.66.1) family.</text>
</comment>
<evidence type="ECO:0000256" key="11">
    <source>
        <dbReference type="ARBA" id="ARBA00023136"/>
    </source>
</evidence>
<dbReference type="PANTHER" id="PTHR43298">
    <property type="entry name" value="MULTIDRUG RESISTANCE PROTEIN NORM-RELATED"/>
    <property type="match status" value="1"/>
</dbReference>
<name>A0A1Z2XQ69_9FIRM</name>
<dbReference type="KEGG" id="amur:ADH66_07710"/>